<keyword evidence="2 4" id="KW-0808">Transferase</keyword>
<name>A0A3B0V5J7_9ZZZZ</name>
<dbReference type="SUPFAM" id="SSF64005">
    <property type="entry name" value="Undecaprenyl diphosphate synthase"/>
    <property type="match status" value="1"/>
</dbReference>
<dbReference type="PANTHER" id="PTHR10291:SF0">
    <property type="entry name" value="DEHYDRODOLICHYL DIPHOSPHATE SYNTHASE 2"/>
    <property type="match status" value="1"/>
</dbReference>
<feature type="region of interest" description="Disordered" evidence="3">
    <location>
        <begin position="1"/>
        <end position="20"/>
    </location>
</feature>
<dbReference type="PANTHER" id="PTHR10291">
    <property type="entry name" value="DEHYDRODOLICHYL DIPHOSPHATE SYNTHASE FAMILY MEMBER"/>
    <property type="match status" value="1"/>
</dbReference>
<gene>
    <name evidence="4" type="ORF">MNBD_GAMMA01-992</name>
</gene>
<dbReference type="CDD" id="cd00475">
    <property type="entry name" value="Cis_IPPS"/>
    <property type="match status" value="1"/>
</dbReference>
<dbReference type="FunFam" id="3.40.1180.10:FF:000001">
    <property type="entry name" value="(2E,6E)-farnesyl-diphosphate-specific ditrans,polycis-undecaprenyl-diphosphate synthase"/>
    <property type="match status" value="1"/>
</dbReference>
<dbReference type="InterPro" id="IPR036424">
    <property type="entry name" value="UPP_synth-like_sf"/>
</dbReference>
<dbReference type="PROSITE" id="PS01066">
    <property type="entry name" value="UPP_SYNTHASE"/>
    <property type="match status" value="1"/>
</dbReference>
<dbReference type="GO" id="GO:0016094">
    <property type="term" value="P:polyprenol biosynthetic process"/>
    <property type="evidence" value="ECO:0007669"/>
    <property type="project" value="TreeGrafter"/>
</dbReference>
<evidence type="ECO:0000256" key="1">
    <source>
        <dbReference type="ARBA" id="ARBA00001946"/>
    </source>
</evidence>
<dbReference type="GO" id="GO:0005829">
    <property type="term" value="C:cytosol"/>
    <property type="evidence" value="ECO:0007669"/>
    <property type="project" value="TreeGrafter"/>
</dbReference>
<dbReference type="HAMAP" id="MF_01139">
    <property type="entry name" value="ISPT"/>
    <property type="match status" value="1"/>
</dbReference>
<dbReference type="GO" id="GO:0000287">
    <property type="term" value="F:magnesium ion binding"/>
    <property type="evidence" value="ECO:0007669"/>
    <property type="project" value="TreeGrafter"/>
</dbReference>
<reference evidence="4" key="1">
    <citation type="submission" date="2018-06" db="EMBL/GenBank/DDBJ databases">
        <authorList>
            <person name="Zhirakovskaya E."/>
        </authorList>
    </citation>
    <scope>NUCLEOTIDE SEQUENCE</scope>
</reference>
<evidence type="ECO:0000256" key="3">
    <source>
        <dbReference type="SAM" id="MobiDB-lite"/>
    </source>
</evidence>
<dbReference type="InterPro" id="IPR001441">
    <property type="entry name" value="UPP_synth-like"/>
</dbReference>
<protein>
    <submittedName>
        <fullName evidence="4">Undecaprenyl diphosphate synthase</fullName>
        <ecNumber evidence="4">2.5.1.31</ecNumber>
    </submittedName>
</protein>
<dbReference type="InterPro" id="IPR018520">
    <property type="entry name" value="UPP_synth-like_CS"/>
</dbReference>
<evidence type="ECO:0000313" key="4">
    <source>
        <dbReference type="EMBL" id="VAW38835.1"/>
    </source>
</evidence>
<proteinExistence type="inferred from homology"/>
<accession>A0A3B0V5J7</accession>
<dbReference type="Pfam" id="PF01255">
    <property type="entry name" value="Prenyltransf"/>
    <property type="match status" value="1"/>
</dbReference>
<evidence type="ECO:0000256" key="2">
    <source>
        <dbReference type="ARBA" id="ARBA00022679"/>
    </source>
</evidence>
<dbReference type="GO" id="GO:0008834">
    <property type="term" value="F:ditrans,polycis-undecaprenyl-diphosphate synthase [(2E,6E)-farnesyl-diphosphate specific] activity"/>
    <property type="evidence" value="ECO:0007669"/>
    <property type="project" value="UniProtKB-EC"/>
</dbReference>
<dbReference type="Gene3D" id="3.40.1180.10">
    <property type="entry name" value="Decaprenyl diphosphate synthase-like"/>
    <property type="match status" value="1"/>
</dbReference>
<dbReference type="EC" id="2.5.1.31" evidence="4"/>
<dbReference type="EMBL" id="UOEW01000213">
    <property type="protein sequence ID" value="VAW38835.1"/>
    <property type="molecule type" value="Genomic_DNA"/>
</dbReference>
<organism evidence="4">
    <name type="scientific">hydrothermal vent metagenome</name>
    <dbReference type="NCBI Taxonomy" id="652676"/>
    <lineage>
        <taxon>unclassified sequences</taxon>
        <taxon>metagenomes</taxon>
        <taxon>ecological metagenomes</taxon>
    </lineage>
</organism>
<dbReference type="NCBIfam" id="TIGR00055">
    <property type="entry name" value="uppS"/>
    <property type="match status" value="1"/>
</dbReference>
<comment type="cofactor">
    <cofactor evidence="1">
        <name>Mg(2+)</name>
        <dbReference type="ChEBI" id="CHEBI:18420"/>
    </cofactor>
</comment>
<dbReference type="AlphaFoldDB" id="A0A3B0V5J7"/>
<sequence>MDGNGRWATQRNKYRTSGHKAGVKSVRKTIRQASKLGIKWLTLFAFSSENWSRPEKEVSMLMELFTRALKKEVPELHENGVKLNFIGDLSKFSSGLRTRMEQVANLTQNNNKMVLTIAVNYGGRWDIVQASKKLALAILANKIKPCDINEDSFIEFLSMGKTPNPDLLIRTGGEHRISNFLLWQMAYTELFFTSVLWPDFNEDCLNQAVENFQQRERRFGKAPKQIKGQKLC</sequence>